<evidence type="ECO:0000313" key="3">
    <source>
        <dbReference type="Proteomes" id="UP001578633"/>
    </source>
</evidence>
<organism evidence="2 3">
    <name type="scientific">Alternaria dauci</name>
    <dbReference type="NCBI Taxonomy" id="48095"/>
    <lineage>
        <taxon>Eukaryota</taxon>
        <taxon>Fungi</taxon>
        <taxon>Dikarya</taxon>
        <taxon>Ascomycota</taxon>
        <taxon>Pezizomycotina</taxon>
        <taxon>Dothideomycetes</taxon>
        <taxon>Pleosporomycetidae</taxon>
        <taxon>Pleosporales</taxon>
        <taxon>Pleosporineae</taxon>
        <taxon>Pleosporaceae</taxon>
        <taxon>Alternaria</taxon>
        <taxon>Alternaria sect. Porri</taxon>
    </lineage>
</organism>
<dbReference type="RefSeq" id="XP_069312257.1">
    <property type="nucleotide sequence ID" value="XM_069447371.1"/>
</dbReference>
<sequence>MKNINAALTALSLATTDASLVTSTNDTMPSNFIISAFHDFIQNERKINFSFLSKYSHLHKRQDELLVVSRADVKDIEAVRTTTKYEATTNYDDWYTFTEPLRCDGFARTVAIQRPPGTSGPVHIDDLRVVEFGKKNMDECGAVAWIRDRYCTAADDMYVMRFSQMQYDEQNLWWEGTDQAFRLLALPLEMREAIYLQIIGPVVVPDMVVQPGGQNKLVIGKGHSFGNANRVGRRVDPDVQRPNMTIMRISKQVTEEARIVANRDTIKRFTRLRAPIGPRKSMTDIWHNLSVVAMPVNFLRKIQLEMCATDYLEFSGIRPAQGQPLRRSITFPFTLSSLNSLKNLDTIDFRFISPKHSLAACPWEGPHPCQKKWIDLFFATAWDALYMLKGSKGVRFSMSGCIKNSARVYWTRLLNDRNVNHMAEVREIEGYFQETMTDNASLECECTYPCVGGSGLFRVEEHELRLIEGLQAEVDRAYWDFED</sequence>
<keyword evidence="1" id="KW-0732">Signal</keyword>
<gene>
    <name evidence="2" type="ORF">ACET3X_002015</name>
</gene>
<feature type="chain" id="PRO_5046145731" evidence="1">
    <location>
        <begin position="19"/>
        <end position="483"/>
    </location>
</feature>
<dbReference type="GeneID" id="96082337"/>
<accession>A0ABR3UZT2</accession>
<comment type="caution">
    <text evidence="2">The sequence shown here is derived from an EMBL/GenBank/DDBJ whole genome shotgun (WGS) entry which is preliminary data.</text>
</comment>
<feature type="signal peptide" evidence="1">
    <location>
        <begin position="1"/>
        <end position="18"/>
    </location>
</feature>
<name>A0ABR3UZT2_9PLEO</name>
<protein>
    <submittedName>
        <fullName evidence="2">Uncharacterized protein</fullName>
    </submittedName>
</protein>
<keyword evidence="3" id="KW-1185">Reference proteome</keyword>
<proteinExistence type="predicted"/>
<reference evidence="2 3" key="1">
    <citation type="submission" date="2024-09" db="EMBL/GenBank/DDBJ databases">
        <title>T2T genomes of carrot and Alternaria dauci and their utility for understanding host-pathogen interaction during carrot leaf blight disease.</title>
        <authorList>
            <person name="Liu W."/>
            <person name="Xu S."/>
            <person name="Ou C."/>
            <person name="Liu X."/>
            <person name="Zhuang F."/>
            <person name="Deng X.W."/>
        </authorList>
    </citation>
    <scope>NUCLEOTIDE SEQUENCE [LARGE SCALE GENOMIC DNA]</scope>
    <source>
        <strain evidence="2 3">A2016</strain>
    </source>
</reference>
<dbReference type="Proteomes" id="UP001578633">
    <property type="component" value="Chromosome 1"/>
</dbReference>
<dbReference type="EMBL" id="JBHGVX010000001">
    <property type="protein sequence ID" value="KAL1801673.1"/>
    <property type="molecule type" value="Genomic_DNA"/>
</dbReference>
<evidence type="ECO:0000256" key="1">
    <source>
        <dbReference type="SAM" id="SignalP"/>
    </source>
</evidence>
<evidence type="ECO:0000313" key="2">
    <source>
        <dbReference type="EMBL" id="KAL1801673.1"/>
    </source>
</evidence>